<dbReference type="PANTHER" id="PTHR46361">
    <property type="entry name" value="ELECTRON CARRIER/ PROTEIN DISULFIDE OXIDOREDUCTASE"/>
    <property type="match status" value="1"/>
</dbReference>
<sequence length="327" mass="37934">MGHFFYAFQEDEESNVLNTKLIWDPTRRTRNPVVVAKELITRLALLCEEYRQMSHPNEVDFEGLRISEAFRKYVFAASELQRVDLGPLSHEERLCFFCNVYNALCLHAHVVHGPPNTVLRRWSFFKSLSYRIAGMDFTLDDIEHGVLRGNQTRPYGLIRQLRPGDPRMQYVLSRRDPRIHFVISAGTQSDPPMRILDGDNIDEELHFATESFLEEACKISPSDREVTLPRIFSWYRDDFAKGTLELLRWILPYLGLSKRRALEVLLDSAKNDSSISIRYETFTWNAEARFSAAIVRRKRRRLEQERASTPQLAEDDKPPEAGPSLSA</sequence>
<feature type="region of interest" description="Disordered" evidence="1">
    <location>
        <begin position="301"/>
        <end position="327"/>
    </location>
</feature>
<protein>
    <recommendedName>
        <fullName evidence="2">DUF547 domain-containing protein</fullName>
    </recommendedName>
</protein>
<evidence type="ECO:0000259" key="2">
    <source>
        <dbReference type="Pfam" id="PF04784"/>
    </source>
</evidence>
<dbReference type="AlphaFoldDB" id="A0A7J7IFE6"/>
<dbReference type="OrthoDB" id="418495at2759"/>
<reference evidence="3 4" key="1">
    <citation type="journal article" date="2020" name="J. Phycol.">
        <title>Comparative genome analysis reveals Cyanidiococcus gen. nov., a new extremophilic red algal genus sister to Cyanidioschyzon (Cyanidioschyzonaceae, Rhodophyta).</title>
        <authorList>
            <person name="Liu S.-L."/>
            <person name="Chiang Y.-R."/>
            <person name="Yoon H.S."/>
            <person name="Fu H.-Y."/>
        </authorList>
    </citation>
    <scope>NUCLEOTIDE SEQUENCE [LARGE SCALE GENOMIC DNA]</scope>
    <source>
        <strain evidence="3 4">THAL066</strain>
    </source>
</reference>
<evidence type="ECO:0000256" key="1">
    <source>
        <dbReference type="SAM" id="MobiDB-lite"/>
    </source>
</evidence>
<gene>
    <name evidence="3" type="ORF">F1559_001024</name>
</gene>
<feature type="domain" description="DUF547" evidence="2">
    <location>
        <begin position="88"/>
        <end position="213"/>
    </location>
</feature>
<dbReference type="PANTHER" id="PTHR46361:SF3">
    <property type="entry name" value="ELECTRON CARRIER_ PROTEIN DISULFIDE OXIDOREDUCTASE"/>
    <property type="match status" value="1"/>
</dbReference>
<dbReference type="Proteomes" id="UP000530660">
    <property type="component" value="Unassembled WGS sequence"/>
</dbReference>
<name>A0A7J7IFE6_9RHOD</name>
<dbReference type="Pfam" id="PF04784">
    <property type="entry name" value="DUF547"/>
    <property type="match status" value="1"/>
</dbReference>
<dbReference type="InterPro" id="IPR006869">
    <property type="entry name" value="DUF547"/>
</dbReference>
<organism evidence="3 4">
    <name type="scientific">Cyanidiococcus yangmingshanensis</name>
    <dbReference type="NCBI Taxonomy" id="2690220"/>
    <lineage>
        <taxon>Eukaryota</taxon>
        <taxon>Rhodophyta</taxon>
        <taxon>Bangiophyceae</taxon>
        <taxon>Cyanidiales</taxon>
        <taxon>Cyanidiaceae</taxon>
        <taxon>Cyanidiococcus</taxon>
    </lineage>
</organism>
<dbReference type="EMBL" id="VWRR01000014">
    <property type="protein sequence ID" value="KAF6001434.1"/>
    <property type="molecule type" value="Genomic_DNA"/>
</dbReference>
<comment type="caution">
    <text evidence="3">The sequence shown here is derived from an EMBL/GenBank/DDBJ whole genome shotgun (WGS) entry which is preliminary data.</text>
</comment>
<proteinExistence type="predicted"/>
<keyword evidence="4" id="KW-1185">Reference proteome</keyword>
<evidence type="ECO:0000313" key="4">
    <source>
        <dbReference type="Proteomes" id="UP000530660"/>
    </source>
</evidence>
<accession>A0A7J7IFE6</accession>
<evidence type="ECO:0000313" key="3">
    <source>
        <dbReference type="EMBL" id="KAF6001434.1"/>
    </source>
</evidence>